<evidence type="ECO:0000313" key="3">
    <source>
        <dbReference type="Proteomes" id="UP000663720"/>
    </source>
</evidence>
<accession>A0A975GJF3</accession>
<proteinExistence type="predicted"/>
<protein>
    <submittedName>
        <fullName evidence="2">DUF368</fullName>
    </submittedName>
</protein>
<dbReference type="KEGG" id="dli:dnl_53670"/>
<feature type="transmembrane region" description="Helical" evidence="1">
    <location>
        <begin position="282"/>
        <end position="300"/>
    </location>
</feature>
<feature type="transmembrane region" description="Helical" evidence="1">
    <location>
        <begin position="128"/>
        <end position="147"/>
    </location>
</feature>
<keyword evidence="1" id="KW-1133">Transmembrane helix</keyword>
<dbReference type="PANTHER" id="PTHR37308:SF1">
    <property type="entry name" value="POLYPRENYL-PHOSPHATE TRANSPORTER"/>
    <property type="match status" value="1"/>
</dbReference>
<evidence type="ECO:0000313" key="2">
    <source>
        <dbReference type="EMBL" id="QTA82978.1"/>
    </source>
</evidence>
<feature type="transmembrane region" description="Helical" evidence="1">
    <location>
        <begin position="153"/>
        <end position="182"/>
    </location>
</feature>
<reference evidence="2" key="1">
    <citation type="journal article" date="2021" name="Microb. Physiol.">
        <title>Proteogenomic Insights into the Physiology of Marine, Sulfate-Reducing, Filamentous Desulfonema limicola and Desulfonema magnum.</title>
        <authorList>
            <person name="Schnaars V."/>
            <person name="Wohlbrand L."/>
            <person name="Scheve S."/>
            <person name="Hinrichs C."/>
            <person name="Reinhardt R."/>
            <person name="Rabus R."/>
        </authorList>
    </citation>
    <scope>NUCLEOTIDE SEQUENCE</scope>
    <source>
        <strain evidence="2">5ac10</strain>
    </source>
</reference>
<dbReference type="InterPro" id="IPR007163">
    <property type="entry name" value="VCA0040-like"/>
</dbReference>
<keyword evidence="3" id="KW-1185">Reference proteome</keyword>
<organism evidence="2 3">
    <name type="scientific">Desulfonema limicola</name>
    <dbReference type="NCBI Taxonomy" id="45656"/>
    <lineage>
        <taxon>Bacteria</taxon>
        <taxon>Pseudomonadati</taxon>
        <taxon>Thermodesulfobacteriota</taxon>
        <taxon>Desulfobacteria</taxon>
        <taxon>Desulfobacterales</taxon>
        <taxon>Desulfococcaceae</taxon>
        <taxon>Desulfonema</taxon>
    </lineage>
</organism>
<feature type="transmembrane region" description="Helical" evidence="1">
    <location>
        <begin position="70"/>
        <end position="94"/>
    </location>
</feature>
<keyword evidence="1" id="KW-0472">Membrane</keyword>
<name>A0A975GJF3_9BACT</name>
<dbReference type="AlphaFoldDB" id="A0A975GJF3"/>
<dbReference type="PANTHER" id="PTHR37308">
    <property type="entry name" value="INTEGRAL MEMBRANE PROTEIN"/>
    <property type="match status" value="1"/>
</dbReference>
<sequence length="311" mass="34671">MELKNKFMLYLKGIAMGAADAVPGVSGGTIAFISGIYEELIDSIRSFNITGLKLLKSLDFKGFWEHINGLFLIILFAGIATSILFFSRIILYCLVHYPEMLWAFFFGLIIASALVVGKKISQWNSKIIFSSIAGIFAGYYITIAVPAQTPETLSFIFFSGMIAICAMILPGISGSFILVLLSKYEYVFTAVKDFNMAVIITFGSGCVIGLLSFSHLLNWTLKRFHDLTIAMLTGLMIGSLNKVWPWKEVLKTYTNHKGQIKPLIEQNILPASYFEITGRESYVFYALALAAAGFLLVWFLEKLTIEYPDKS</sequence>
<evidence type="ECO:0000256" key="1">
    <source>
        <dbReference type="SAM" id="Phobius"/>
    </source>
</evidence>
<dbReference type="RefSeq" id="WP_207688833.1">
    <property type="nucleotide sequence ID" value="NZ_CP061799.1"/>
</dbReference>
<dbReference type="EMBL" id="CP061799">
    <property type="protein sequence ID" value="QTA82978.1"/>
    <property type="molecule type" value="Genomic_DNA"/>
</dbReference>
<keyword evidence="1" id="KW-0812">Transmembrane</keyword>
<dbReference type="Proteomes" id="UP000663720">
    <property type="component" value="Chromosome"/>
</dbReference>
<feature type="transmembrane region" description="Helical" evidence="1">
    <location>
        <begin position="100"/>
        <end position="116"/>
    </location>
</feature>
<dbReference type="Pfam" id="PF04018">
    <property type="entry name" value="VCA0040-like"/>
    <property type="match status" value="1"/>
</dbReference>
<gene>
    <name evidence="2" type="ORF">dnl_53670</name>
</gene>
<feature type="transmembrane region" description="Helical" evidence="1">
    <location>
        <begin position="194"/>
        <end position="217"/>
    </location>
</feature>